<evidence type="ECO:0000256" key="5">
    <source>
        <dbReference type="SAM" id="MobiDB-lite"/>
    </source>
</evidence>
<evidence type="ECO:0000256" key="4">
    <source>
        <dbReference type="ARBA" id="ARBA00023136"/>
    </source>
</evidence>
<feature type="compositionally biased region" description="Pro residues" evidence="5">
    <location>
        <begin position="380"/>
        <end position="390"/>
    </location>
</feature>
<keyword evidence="3" id="KW-1133">Transmembrane helix</keyword>
<dbReference type="InterPro" id="IPR050739">
    <property type="entry name" value="MFP"/>
</dbReference>
<accession>A0A2T7ULR1</accession>
<dbReference type="GO" id="GO:0016020">
    <property type="term" value="C:membrane"/>
    <property type="evidence" value="ECO:0007669"/>
    <property type="project" value="UniProtKB-SubCell"/>
</dbReference>
<feature type="compositionally biased region" description="Low complexity" evidence="5">
    <location>
        <begin position="217"/>
        <end position="234"/>
    </location>
</feature>
<feature type="region of interest" description="Disordered" evidence="5">
    <location>
        <begin position="191"/>
        <end position="234"/>
    </location>
</feature>
<dbReference type="Proteomes" id="UP000244810">
    <property type="component" value="Unassembled WGS sequence"/>
</dbReference>
<dbReference type="PANTHER" id="PTHR30386:SF26">
    <property type="entry name" value="TRANSPORT PROTEIN COMB"/>
    <property type="match status" value="1"/>
</dbReference>
<feature type="region of interest" description="Disordered" evidence="5">
    <location>
        <begin position="1"/>
        <end position="63"/>
    </location>
</feature>
<evidence type="ECO:0000256" key="3">
    <source>
        <dbReference type="ARBA" id="ARBA00022989"/>
    </source>
</evidence>
<dbReference type="AlphaFoldDB" id="A0A2T7ULR1"/>
<dbReference type="PANTHER" id="PTHR30386">
    <property type="entry name" value="MEMBRANE FUSION SUBUNIT OF EMRAB-TOLC MULTIDRUG EFFLUX PUMP"/>
    <property type="match status" value="1"/>
</dbReference>
<feature type="compositionally biased region" description="Pro residues" evidence="5">
    <location>
        <begin position="29"/>
        <end position="43"/>
    </location>
</feature>
<evidence type="ECO:0000256" key="2">
    <source>
        <dbReference type="ARBA" id="ARBA00022692"/>
    </source>
</evidence>
<organism evidence="6 7">
    <name type="scientific">Pararhodobacter aggregans</name>
    <dbReference type="NCBI Taxonomy" id="404875"/>
    <lineage>
        <taxon>Bacteria</taxon>
        <taxon>Pseudomonadati</taxon>
        <taxon>Pseudomonadota</taxon>
        <taxon>Alphaproteobacteria</taxon>
        <taxon>Rhodobacterales</taxon>
        <taxon>Paracoccaceae</taxon>
        <taxon>Pararhodobacter</taxon>
    </lineage>
</organism>
<gene>
    <name evidence="6" type="ORF">DDE23_20290</name>
</gene>
<evidence type="ECO:0000256" key="1">
    <source>
        <dbReference type="ARBA" id="ARBA00004167"/>
    </source>
</evidence>
<feature type="region of interest" description="Disordered" evidence="5">
    <location>
        <begin position="349"/>
        <end position="409"/>
    </location>
</feature>
<feature type="compositionally biased region" description="Low complexity" evidence="5">
    <location>
        <begin position="192"/>
        <end position="206"/>
    </location>
</feature>
<reference evidence="6 7" key="1">
    <citation type="journal article" date="2011" name="Syst. Appl. Microbiol.">
        <title>Defluviimonas denitrificans gen. nov., sp. nov., and Pararhodobacter aggregans gen. nov., sp. nov., non-phototrophic Rhodobacteraceae from the biofilter of a marine aquaculture.</title>
        <authorList>
            <person name="Foesel B.U."/>
            <person name="Drake H.L."/>
            <person name="Schramm A."/>
        </authorList>
    </citation>
    <scope>NUCLEOTIDE SEQUENCE [LARGE SCALE GENOMIC DNA]</scope>
    <source>
        <strain evidence="6 7">D1-19</strain>
    </source>
</reference>
<comment type="subcellular location">
    <subcellularLocation>
        <location evidence="1">Membrane</location>
        <topology evidence="1">Single-pass membrane protein</topology>
    </subcellularLocation>
</comment>
<evidence type="ECO:0000313" key="6">
    <source>
        <dbReference type="EMBL" id="PVE45606.1"/>
    </source>
</evidence>
<evidence type="ECO:0008006" key="8">
    <source>
        <dbReference type="Google" id="ProtNLM"/>
    </source>
</evidence>
<proteinExistence type="predicted"/>
<protein>
    <recommendedName>
        <fullName evidence="8">RND efflux pump membrane fusion protein barrel-sandwich domain-containing protein</fullName>
    </recommendedName>
</protein>
<sequence>MGRDPFDPEDFLDLGGAKPDRPTRELPPIVQPPVYPRRQPAPAPRAAAPVARAPETPRTPERAEQEIAARLTAPDPVLQPLAASRPMVRTVAQAPQAEALRAPVEHYIPGYGFQRQALAVGGDTGYDHAIAGPVYHRHAGGQAVAAQPAGLEASYPGSVPEAGFEPEYEAEAAYPGAMPAPSFAEQAPFRHAVPSSAASSAPRGASLQDWENDAAEARSAARQPASPRRAAAQRGAGLVREPMAVAFRGLEYATQTWSVYGFTLAAPLPGAEEAPITDVTLMIARGVTRLALQVQVAAETDPGVRPARYAFIDLEPAQAEVLRRIAEHALANQARALAEMFEETDAALPPQAPQHYAPPPPYAPPPAPAPRQPEAEAWPYPSPVLQPKPKSPAAAAAPVAEAPQADPRKPRSGFAIGLRLSLALAALIAGGVYWNAQSSIASRFGAVTVAATEMGAPEAGFVTDLSVTEGRAVALGERLGTIRQTDIDFSLTETGRRRQALLAEQATLSAERETLRERAVQAALGETEGAAQENARALDAADLRLTVIAAELAAMPVPPGEGQPGAPILSPCECTVLTLNHHNGDWVDPGMPLAVLTAGEAASVHALLLGNEAREVAVGNHARIRLADGTSMAGTVERVSFDPHWPGYAGLDDDVFAAGRYARVEIRPERPLTAPVGSTAEVTVQSSQIWGALRALAGM</sequence>
<keyword evidence="7" id="KW-1185">Reference proteome</keyword>
<comment type="caution">
    <text evidence="6">The sequence shown here is derived from an EMBL/GenBank/DDBJ whole genome shotgun (WGS) entry which is preliminary data.</text>
</comment>
<dbReference type="OrthoDB" id="7862477at2"/>
<name>A0A2T7ULR1_9RHOB</name>
<feature type="compositionally biased region" description="Low complexity" evidence="5">
    <location>
        <begin position="391"/>
        <end position="405"/>
    </location>
</feature>
<dbReference type="EMBL" id="QDDR01000013">
    <property type="protein sequence ID" value="PVE45606.1"/>
    <property type="molecule type" value="Genomic_DNA"/>
</dbReference>
<evidence type="ECO:0000313" key="7">
    <source>
        <dbReference type="Proteomes" id="UP000244810"/>
    </source>
</evidence>
<keyword evidence="2" id="KW-0812">Transmembrane</keyword>
<feature type="compositionally biased region" description="Pro residues" evidence="5">
    <location>
        <begin position="350"/>
        <end position="371"/>
    </location>
</feature>
<dbReference type="RefSeq" id="WP_107754918.1">
    <property type="nucleotide sequence ID" value="NZ_QBKF01000018.1"/>
</dbReference>
<keyword evidence="4" id="KW-0472">Membrane</keyword>
<feature type="compositionally biased region" description="Low complexity" evidence="5">
    <location>
        <begin position="44"/>
        <end position="56"/>
    </location>
</feature>